<name>A0A1L7T6U5_FUSMA</name>
<evidence type="ECO:0000313" key="4">
    <source>
        <dbReference type="EMBL" id="CVK92442.1"/>
    </source>
</evidence>
<dbReference type="GeneID" id="65086599"/>
<keyword evidence="1" id="KW-0862">Zinc</keyword>
<dbReference type="InterPro" id="IPR013087">
    <property type="entry name" value="Znf_C2H2_type"/>
</dbReference>
<proteinExistence type="predicted"/>
<protein>
    <recommendedName>
        <fullName evidence="3">C2H2-type domain-containing protein</fullName>
    </recommendedName>
</protein>
<keyword evidence="1" id="KW-0479">Metal-binding</keyword>
<gene>
    <name evidence="4" type="ORF">FMAN_07338</name>
</gene>
<feature type="region of interest" description="Disordered" evidence="2">
    <location>
        <begin position="122"/>
        <end position="145"/>
    </location>
</feature>
<dbReference type="PROSITE" id="PS00028">
    <property type="entry name" value="ZINC_FINGER_C2H2_1"/>
    <property type="match status" value="1"/>
</dbReference>
<keyword evidence="1" id="KW-0863">Zinc-finger</keyword>
<reference evidence="5" key="1">
    <citation type="journal article" date="2016" name="Genome Biol. Evol.">
        <title>Comparative 'omics' of the Fusarium fujikuroi species complex highlights differences in genetic potential and metabolite synthesis.</title>
        <authorList>
            <person name="Niehaus E.-M."/>
            <person name="Muensterkoetter M."/>
            <person name="Proctor R.H."/>
            <person name="Brown D.W."/>
            <person name="Sharon A."/>
            <person name="Idan Y."/>
            <person name="Oren-Young L."/>
            <person name="Sieber C.M."/>
            <person name="Novak O."/>
            <person name="Pencik A."/>
            <person name="Tarkowska D."/>
            <person name="Hromadova K."/>
            <person name="Freeman S."/>
            <person name="Maymon M."/>
            <person name="Elazar M."/>
            <person name="Youssef S.A."/>
            <person name="El-Shabrawy E.S.M."/>
            <person name="Shalaby A.B.A."/>
            <person name="Houterman P."/>
            <person name="Brock N.L."/>
            <person name="Burkhardt I."/>
            <person name="Tsavkelova E.A."/>
            <person name="Dickschat J.S."/>
            <person name="Galuszka P."/>
            <person name="Gueldener U."/>
            <person name="Tudzynski B."/>
        </authorList>
    </citation>
    <scope>NUCLEOTIDE SEQUENCE [LARGE SCALE GENOMIC DNA]</scope>
    <source>
        <strain evidence="5">MRC7560</strain>
    </source>
</reference>
<feature type="domain" description="C2H2-type" evidence="3">
    <location>
        <begin position="181"/>
        <end position="209"/>
    </location>
</feature>
<dbReference type="Pfam" id="PF24537">
    <property type="entry name" value="zf-C2H2_fungi"/>
    <property type="match status" value="1"/>
</dbReference>
<dbReference type="AlphaFoldDB" id="A0A1L7T6U5"/>
<dbReference type="GO" id="GO:0008270">
    <property type="term" value="F:zinc ion binding"/>
    <property type="evidence" value="ECO:0007669"/>
    <property type="project" value="UniProtKB-KW"/>
</dbReference>
<evidence type="ECO:0000259" key="3">
    <source>
        <dbReference type="PROSITE" id="PS50157"/>
    </source>
</evidence>
<dbReference type="PROSITE" id="PS50157">
    <property type="entry name" value="ZINC_FINGER_C2H2_2"/>
    <property type="match status" value="1"/>
</dbReference>
<sequence length="305" mass="34950">MSVKEERHLLPSLYQITQVISRAFPRVASRSVLPALKLSTKFAMLVCTLPSAPSSLQRTIIDGQGNDDVRFYPDNSNAYCFIPPAFGLQHRRFKFQSPAEIEGDDLKKKLDSGYHLCSPPCARPGSNPTQRTSLSHKHEPTGCQKGNKSKAPGFLCKCCPKRRKRFSTLEELINHENDTQHECSFCGSRFKNKNEAKRHENSLHIRRSSWSCPAISEYHQAFYISLYRPEDTDICGFCGDEFIRAGPSLSDIEIEHLQRVHKIGECNSSKRFYRIDHFQQHLNHFHTGRIGEWTTMLENTCMRMA</sequence>
<dbReference type="InterPro" id="IPR057026">
    <property type="entry name" value="Znf-C2H2_ascomycetes"/>
</dbReference>
<dbReference type="VEuPathDB" id="FungiDB:FMAN_07338"/>
<evidence type="ECO:0000313" key="5">
    <source>
        <dbReference type="Proteomes" id="UP000184255"/>
    </source>
</evidence>
<evidence type="ECO:0000256" key="1">
    <source>
        <dbReference type="PROSITE-ProRule" id="PRU00042"/>
    </source>
</evidence>
<comment type="caution">
    <text evidence="4">The sequence shown here is derived from an EMBL/GenBank/DDBJ whole genome shotgun (WGS) entry which is preliminary data.</text>
</comment>
<evidence type="ECO:0000256" key="2">
    <source>
        <dbReference type="SAM" id="MobiDB-lite"/>
    </source>
</evidence>
<dbReference type="Proteomes" id="UP000184255">
    <property type="component" value="Unassembled WGS sequence"/>
</dbReference>
<organism evidence="4 5">
    <name type="scientific">Fusarium mangiferae</name>
    <name type="common">Mango malformation disease fungus</name>
    <dbReference type="NCBI Taxonomy" id="192010"/>
    <lineage>
        <taxon>Eukaryota</taxon>
        <taxon>Fungi</taxon>
        <taxon>Dikarya</taxon>
        <taxon>Ascomycota</taxon>
        <taxon>Pezizomycotina</taxon>
        <taxon>Sordariomycetes</taxon>
        <taxon>Hypocreomycetidae</taxon>
        <taxon>Hypocreales</taxon>
        <taxon>Nectriaceae</taxon>
        <taxon>Fusarium</taxon>
        <taxon>Fusarium fujikuroi species complex</taxon>
    </lineage>
</organism>
<accession>A0A1L7T6U5</accession>
<dbReference type="EMBL" id="FCQH01000005">
    <property type="protein sequence ID" value="CVK92442.1"/>
    <property type="molecule type" value="Genomic_DNA"/>
</dbReference>
<keyword evidence="5" id="KW-1185">Reference proteome</keyword>
<dbReference type="RefSeq" id="XP_041681560.1">
    <property type="nucleotide sequence ID" value="XM_041830947.1"/>
</dbReference>